<comment type="caution">
    <text evidence="1">The sequence shown here is derived from an EMBL/GenBank/DDBJ whole genome shotgun (WGS) entry which is preliminary data.</text>
</comment>
<dbReference type="Proteomes" id="UP000447434">
    <property type="component" value="Chromosome 1"/>
</dbReference>
<gene>
    <name evidence="1" type="ORF">Lalb_Chr01g0022091</name>
</gene>
<keyword evidence="2" id="KW-1185">Reference proteome</keyword>
<name>A0A6A4RB31_LUPAL</name>
<accession>A0A6A4RB31</accession>
<organism evidence="1 2">
    <name type="scientific">Lupinus albus</name>
    <name type="common">White lupine</name>
    <name type="synonym">Lupinus termis</name>
    <dbReference type="NCBI Taxonomy" id="3870"/>
    <lineage>
        <taxon>Eukaryota</taxon>
        <taxon>Viridiplantae</taxon>
        <taxon>Streptophyta</taxon>
        <taxon>Embryophyta</taxon>
        <taxon>Tracheophyta</taxon>
        <taxon>Spermatophyta</taxon>
        <taxon>Magnoliopsida</taxon>
        <taxon>eudicotyledons</taxon>
        <taxon>Gunneridae</taxon>
        <taxon>Pentapetalae</taxon>
        <taxon>rosids</taxon>
        <taxon>fabids</taxon>
        <taxon>Fabales</taxon>
        <taxon>Fabaceae</taxon>
        <taxon>Papilionoideae</taxon>
        <taxon>50 kb inversion clade</taxon>
        <taxon>genistoids sensu lato</taxon>
        <taxon>core genistoids</taxon>
        <taxon>Genisteae</taxon>
        <taxon>Lupinus</taxon>
    </lineage>
</organism>
<proteinExistence type="predicted"/>
<protein>
    <submittedName>
        <fullName evidence="1">Uncharacterized protein</fullName>
    </submittedName>
</protein>
<evidence type="ECO:0000313" key="2">
    <source>
        <dbReference type="Proteomes" id="UP000447434"/>
    </source>
</evidence>
<evidence type="ECO:0000313" key="1">
    <source>
        <dbReference type="EMBL" id="KAE9622134.1"/>
    </source>
</evidence>
<sequence length="85" mass="9285">MSRVAQKIDLLSNIIFRLTGAQVVKPPQVGLITVHAHVESIVNVTLALVPRLLLLELVAHVPQAALVPHAELDINNTMLSHHLHV</sequence>
<reference evidence="2" key="1">
    <citation type="journal article" date="2020" name="Nat. Commun.">
        <title>Genome sequence of the cluster root forming white lupin.</title>
        <authorList>
            <person name="Hufnagel B."/>
            <person name="Marques A."/>
            <person name="Soriano A."/>
            <person name="Marques L."/>
            <person name="Divol F."/>
            <person name="Doumas P."/>
            <person name="Sallet E."/>
            <person name="Mancinotti D."/>
            <person name="Carrere S."/>
            <person name="Marande W."/>
            <person name="Arribat S."/>
            <person name="Keller J."/>
            <person name="Huneau C."/>
            <person name="Blein T."/>
            <person name="Aime D."/>
            <person name="Laguerre M."/>
            <person name="Taylor J."/>
            <person name="Schubert V."/>
            <person name="Nelson M."/>
            <person name="Geu-Flores F."/>
            <person name="Crespi M."/>
            <person name="Gallardo-Guerrero K."/>
            <person name="Delaux P.-M."/>
            <person name="Salse J."/>
            <person name="Berges H."/>
            <person name="Guyot R."/>
            <person name="Gouzy J."/>
            <person name="Peret B."/>
        </authorList>
    </citation>
    <scope>NUCLEOTIDE SEQUENCE [LARGE SCALE GENOMIC DNA]</scope>
    <source>
        <strain evidence="2">cv. Amiga</strain>
    </source>
</reference>
<dbReference type="EMBL" id="WOCE01000001">
    <property type="protein sequence ID" value="KAE9622134.1"/>
    <property type="molecule type" value="Genomic_DNA"/>
</dbReference>
<dbReference type="AlphaFoldDB" id="A0A6A4RB31"/>